<proteinExistence type="predicted"/>
<evidence type="ECO:0000313" key="1">
    <source>
        <dbReference type="EMBL" id="BBX60566.1"/>
    </source>
</evidence>
<evidence type="ECO:0000313" key="2">
    <source>
        <dbReference type="Proteomes" id="UP000467164"/>
    </source>
</evidence>
<gene>
    <name evidence="1" type="ORF">MSHO_59110</name>
</gene>
<keyword evidence="2" id="KW-1185">Reference proteome</keyword>
<sequence>MLGFHHDLSDGDALSCEEIQVFSVLDLPACLGQLLIDTHTGTRLRGKKAGTILINHRVANVTYTDAIPVRNPYGQYRADSIGTPCPRRTQVLPAVRPP</sequence>
<dbReference type="Proteomes" id="UP000467164">
    <property type="component" value="Chromosome"/>
</dbReference>
<reference evidence="1 2" key="1">
    <citation type="journal article" date="2019" name="Emerg. Microbes Infect.">
        <title>Comprehensive subspecies identification of 175 nontuberculous mycobacteria species based on 7547 genomic profiles.</title>
        <authorList>
            <person name="Matsumoto Y."/>
            <person name="Kinjo T."/>
            <person name="Motooka D."/>
            <person name="Nabeya D."/>
            <person name="Jung N."/>
            <person name="Uechi K."/>
            <person name="Horii T."/>
            <person name="Iida T."/>
            <person name="Fujita J."/>
            <person name="Nakamura S."/>
        </authorList>
    </citation>
    <scope>NUCLEOTIDE SEQUENCE [LARGE SCALE GENOMIC DNA]</scope>
    <source>
        <strain evidence="1 2">JCM 12657</strain>
    </source>
</reference>
<name>A0A7I7LKJ8_9MYCO</name>
<dbReference type="AlphaFoldDB" id="A0A7I7LKJ8"/>
<organism evidence="1 2">
    <name type="scientific">Mycobacterium shottsii</name>
    <dbReference type="NCBI Taxonomy" id="133549"/>
    <lineage>
        <taxon>Bacteria</taxon>
        <taxon>Bacillati</taxon>
        <taxon>Actinomycetota</taxon>
        <taxon>Actinomycetes</taxon>
        <taxon>Mycobacteriales</taxon>
        <taxon>Mycobacteriaceae</taxon>
        <taxon>Mycobacterium</taxon>
        <taxon>Mycobacterium ulcerans group</taxon>
    </lineage>
</organism>
<accession>A0A7I7LKJ8</accession>
<dbReference type="KEGG" id="msho:MSHO_59110"/>
<protein>
    <submittedName>
        <fullName evidence="1">Uncharacterized protein</fullName>
    </submittedName>
</protein>
<dbReference type="EMBL" id="AP022572">
    <property type="protein sequence ID" value="BBX60566.1"/>
    <property type="molecule type" value="Genomic_DNA"/>
</dbReference>